<proteinExistence type="predicted"/>
<evidence type="ECO:0000313" key="2">
    <source>
        <dbReference type="Proteomes" id="UP000005408"/>
    </source>
</evidence>
<evidence type="ECO:0000313" key="1">
    <source>
        <dbReference type="EnsemblMetazoa" id="G3089.1:cds"/>
    </source>
</evidence>
<sequence>MLRGRMLESVQCATSRCKEAHKSRHLAVYSWGRDVRETPVARRDLTLTSCSGGEILTTCDLVGLNLCAWKLGQNISKEYEGELSAMPSPEQVALLCRFRPEYKMCYQGKVAGCGLNLVFLSTLGTTQSTADFLCGEGNSDLLRHNSCWGKPVVRNATNQCNKDYASSAQDLLNKNKHEMTYTETRDWCNIINISSVCMHDTVFENCGPDAASFVVTMMEKAMQKFTAFLKCYGEDSPVSSFDNTTARNASESAGITRRSLDKLPVSGDTQQGYGSGAGGVGSTSAADNILIILLTINIYILVSSVLKLY</sequence>
<name>A0A8W8M1N4_MAGGI</name>
<reference evidence="1" key="1">
    <citation type="submission" date="2022-08" db="UniProtKB">
        <authorList>
            <consortium name="EnsemblMetazoa"/>
        </authorList>
    </citation>
    <scope>IDENTIFICATION</scope>
    <source>
        <strain evidence="1">05x7-T-G4-1.051#20</strain>
    </source>
</reference>
<accession>A0A8W8M1N4</accession>
<dbReference type="Proteomes" id="UP000005408">
    <property type="component" value="Unassembled WGS sequence"/>
</dbReference>
<keyword evidence="2" id="KW-1185">Reference proteome</keyword>
<dbReference type="AlphaFoldDB" id="A0A8W8M1N4"/>
<dbReference type="EnsemblMetazoa" id="G3089.1">
    <property type="protein sequence ID" value="G3089.1:cds"/>
    <property type="gene ID" value="G3089"/>
</dbReference>
<protein>
    <submittedName>
        <fullName evidence="1">Uncharacterized protein</fullName>
    </submittedName>
</protein>
<organism evidence="1 2">
    <name type="scientific">Magallana gigas</name>
    <name type="common">Pacific oyster</name>
    <name type="synonym">Crassostrea gigas</name>
    <dbReference type="NCBI Taxonomy" id="29159"/>
    <lineage>
        <taxon>Eukaryota</taxon>
        <taxon>Metazoa</taxon>
        <taxon>Spiralia</taxon>
        <taxon>Lophotrochozoa</taxon>
        <taxon>Mollusca</taxon>
        <taxon>Bivalvia</taxon>
        <taxon>Autobranchia</taxon>
        <taxon>Pteriomorphia</taxon>
        <taxon>Ostreida</taxon>
        <taxon>Ostreoidea</taxon>
        <taxon>Ostreidae</taxon>
        <taxon>Magallana</taxon>
    </lineage>
</organism>